<feature type="domain" description="Cadherin" evidence="19">
    <location>
        <begin position="457"/>
        <end position="562"/>
    </location>
</feature>
<organism evidence="20 21">
    <name type="scientific">Synaphobranchus kaupii</name>
    <name type="common">Kaup's arrowtooth eel</name>
    <dbReference type="NCBI Taxonomy" id="118154"/>
    <lineage>
        <taxon>Eukaryota</taxon>
        <taxon>Metazoa</taxon>
        <taxon>Chordata</taxon>
        <taxon>Craniata</taxon>
        <taxon>Vertebrata</taxon>
        <taxon>Euteleostomi</taxon>
        <taxon>Actinopterygii</taxon>
        <taxon>Neopterygii</taxon>
        <taxon>Teleostei</taxon>
        <taxon>Anguilliformes</taxon>
        <taxon>Synaphobranchidae</taxon>
        <taxon>Synaphobranchus</taxon>
    </lineage>
</organism>
<keyword evidence="13" id="KW-0325">Glycoprotein</keyword>
<evidence type="ECO:0000256" key="3">
    <source>
        <dbReference type="ARBA" id="ARBA00022475"/>
    </source>
</evidence>
<dbReference type="InterPro" id="IPR039808">
    <property type="entry name" value="Cadherin"/>
</dbReference>
<dbReference type="InterPro" id="IPR009122">
    <property type="entry name" value="Desmosomal_cadherin"/>
</dbReference>
<dbReference type="GO" id="GO:0007498">
    <property type="term" value="P:mesoderm development"/>
    <property type="evidence" value="ECO:0007669"/>
    <property type="project" value="UniProtKB-ARBA"/>
</dbReference>
<dbReference type="InterPro" id="IPR027397">
    <property type="entry name" value="Catenin-bd_sf"/>
</dbReference>
<dbReference type="GO" id="GO:0044331">
    <property type="term" value="P:cell-cell adhesion mediated by cadherin"/>
    <property type="evidence" value="ECO:0007669"/>
    <property type="project" value="TreeGrafter"/>
</dbReference>
<sequence>MAHYFPVVVFVFLTVFSQTVEPCLPRSVQASVPRDVMAGHVISRVNLDRCGAARLALTSDDPRFSIQSDGAIVARQLVRVPLQGRTISIWFHDQNGLRRKMDIGLSQRAREVGSKEQNRGPHRRYKRRWSPLPFLILENDRPPFPKDIDLIGSDTSQNYSVYYEISGPGVTEYPSGVFSVDRLTGMLRVHKAVDREKVPVFKFTARVINQQSNVDTDEPLIVTVNVQDLNDNTPQFSAPMLFPVPEKSPPGTVVGTVIATDTDEPDTPRTLIKYSLLSGKDLFFINPATGAITTTTSTLDREVQDKHFVVVEIKDMNGASNGRSNTGTASISLQDINDNAPTFTKKVHSATVRENENSGLILRIPVEDKDLKKTPNWKAVFKIIKGNENGNFRIETDPETNEGLLYIAKPLDYEKGDRLTLEVLAENEAPLVGTTQTWASALVDISVLDVDEGPEFVPPILTRVIKENIPNGTVIGTYTATDPETKSSAGIRYFELSDPASWINVVEKTGELKITNTVDRESDFVQNGMYNMTLKAVDASSKSCTGTVIIQVLDENDNIPTTGEKELVICEKKGELGSVLVVAEDKDQKPFSDPFTFRLPDGHDRTWTLKTVDDTSALLQQAKELPTGEYEVPLEVLDQQGSGKLQTVTIRVCKCRNGKCPPPNKSSALGVWGILALLLGLALLLLFVICCAMQCVRKAERFEMVDGGENSGMLLKSNTEAPGDAVTSDIIIMPSSAIDHSVKGSLMEVSHIGLANANSFGAGVPFNTQHSIYQQSGDAVLNRDAVGIYGAGSHLVDGSGMYRAGSQFVDGSGMYRAGSQLVDGRVLKFMDSPAQNTWNTNGLHINEKLQFFRSEDGRYADDLLHSYDYEGEGSPAGSVGCCSEQGDEESLDFLNTLGPKFRSLAEVCNKK</sequence>
<comment type="function">
    <text evidence="16">A component of desmosome cell-cell junctions which are required for positive regulation of cellular adhesion. Involved in the interaction of plaque proteins and intermediate filaments mediating cell-cell adhesion.</text>
</comment>
<evidence type="ECO:0000256" key="6">
    <source>
        <dbReference type="ARBA" id="ARBA00022729"/>
    </source>
</evidence>
<dbReference type="GO" id="GO:0016342">
    <property type="term" value="C:catenin complex"/>
    <property type="evidence" value="ECO:0007669"/>
    <property type="project" value="TreeGrafter"/>
</dbReference>
<dbReference type="FunFam" id="2.60.40.60:FF:000027">
    <property type="entry name" value="Cadherin 2"/>
    <property type="match status" value="1"/>
</dbReference>
<dbReference type="InterPro" id="IPR000233">
    <property type="entry name" value="Cadherin_Y-type_LIR"/>
</dbReference>
<evidence type="ECO:0000313" key="21">
    <source>
        <dbReference type="Proteomes" id="UP001152622"/>
    </source>
</evidence>
<dbReference type="GO" id="GO:0008013">
    <property type="term" value="F:beta-catenin binding"/>
    <property type="evidence" value="ECO:0007669"/>
    <property type="project" value="TreeGrafter"/>
</dbReference>
<dbReference type="PANTHER" id="PTHR24027:SF78">
    <property type="entry name" value="CADHERIN-LIKE PROTEIN 26"/>
    <property type="match status" value="1"/>
</dbReference>
<keyword evidence="21" id="KW-1185">Reference proteome</keyword>
<dbReference type="EMBL" id="JAINUF010000019">
    <property type="protein sequence ID" value="KAJ8336812.1"/>
    <property type="molecule type" value="Genomic_DNA"/>
</dbReference>
<feature type="chain" id="PRO_5040248776" description="Cadherin domain-containing protein" evidence="18">
    <location>
        <begin position="23"/>
        <end position="911"/>
    </location>
</feature>
<dbReference type="CDD" id="cd11304">
    <property type="entry name" value="Cadherin_repeat"/>
    <property type="match status" value="4"/>
</dbReference>
<dbReference type="FunFam" id="2.60.40.60:FF:000011">
    <property type="entry name" value="Cadherin 1"/>
    <property type="match status" value="1"/>
</dbReference>
<feature type="domain" description="Cadherin" evidence="19">
    <location>
        <begin position="344"/>
        <end position="461"/>
    </location>
</feature>
<dbReference type="PROSITE" id="PS50268">
    <property type="entry name" value="CADHERIN_2"/>
    <property type="match status" value="5"/>
</dbReference>
<dbReference type="PRINTS" id="PR00205">
    <property type="entry name" value="CADHERIN"/>
</dbReference>
<feature type="domain" description="Cadherin" evidence="19">
    <location>
        <begin position="147"/>
        <end position="236"/>
    </location>
</feature>
<keyword evidence="8 14" id="KW-0106">Calcium</keyword>
<feature type="domain" description="Cadherin" evidence="19">
    <location>
        <begin position="236"/>
        <end position="343"/>
    </location>
</feature>
<keyword evidence="6 18" id="KW-0732">Signal</keyword>
<dbReference type="GO" id="GO:0001841">
    <property type="term" value="P:neural tube formation"/>
    <property type="evidence" value="ECO:0007669"/>
    <property type="project" value="UniProtKB-ARBA"/>
</dbReference>
<keyword evidence="3" id="KW-1003">Cell membrane</keyword>
<gene>
    <name evidence="20" type="ORF">SKAU_G00380320</name>
</gene>
<evidence type="ECO:0000256" key="11">
    <source>
        <dbReference type="ARBA" id="ARBA00022989"/>
    </source>
</evidence>
<dbReference type="OrthoDB" id="6079678at2759"/>
<evidence type="ECO:0000256" key="15">
    <source>
        <dbReference type="RuleBase" id="RU003318"/>
    </source>
</evidence>
<dbReference type="FunFam" id="2.60.40.60:FF:000022">
    <property type="entry name" value="Cadherin 2"/>
    <property type="match status" value="1"/>
</dbReference>
<evidence type="ECO:0000256" key="8">
    <source>
        <dbReference type="ARBA" id="ARBA00022837"/>
    </source>
</evidence>
<dbReference type="InterPro" id="IPR015919">
    <property type="entry name" value="Cadherin-like_sf"/>
</dbReference>
<keyword evidence="10" id="KW-0965">Cell junction</keyword>
<evidence type="ECO:0000256" key="9">
    <source>
        <dbReference type="ARBA" id="ARBA00022889"/>
    </source>
</evidence>
<dbReference type="GO" id="GO:0007043">
    <property type="term" value="P:cell-cell junction assembly"/>
    <property type="evidence" value="ECO:0007669"/>
    <property type="project" value="TreeGrafter"/>
</dbReference>
<comment type="subcellular location">
    <subcellularLocation>
        <location evidence="2">Cell junction</location>
        <location evidence="2">Desmosome</location>
    </subcellularLocation>
    <subcellularLocation>
        <location evidence="1 15">Cell membrane</location>
        <topology evidence="1 15">Single-pass type I membrane protein</topology>
    </subcellularLocation>
</comment>
<dbReference type="GO" id="GO:0030057">
    <property type="term" value="C:desmosome"/>
    <property type="evidence" value="ECO:0007669"/>
    <property type="project" value="UniProtKB-SubCell"/>
</dbReference>
<dbReference type="GO" id="GO:0055113">
    <property type="term" value="P:epiboly involved in gastrulation with mouth forming second"/>
    <property type="evidence" value="ECO:0007669"/>
    <property type="project" value="UniProtKB-ARBA"/>
</dbReference>
<evidence type="ECO:0000256" key="17">
    <source>
        <dbReference type="SAM" id="Phobius"/>
    </source>
</evidence>
<dbReference type="Proteomes" id="UP001152622">
    <property type="component" value="Chromosome 19"/>
</dbReference>
<keyword evidence="7" id="KW-0677">Repeat</keyword>
<dbReference type="Gene3D" id="2.60.40.60">
    <property type="entry name" value="Cadherins"/>
    <property type="match status" value="6"/>
</dbReference>
<keyword evidence="11 17" id="KW-1133">Transmembrane helix</keyword>
<dbReference type="PRINTS" id="PR01818">
    <property type="entry name" value="DESMOCADHERN"/>
</dbReference>
<dbReference type="GO" id="GO:0007398">
    <property type="term" value="P:ectoderm development"/>
    <property type="evidence" value="ECO:0007669"/>
    <property type="project" value="UniProtKB-ARBA"/>
</dbReference>
<dbReference type="GO" id="GO:0000902">
    <property type="term" value="P:cell morphogenesis"/>
    <property type="evidence" value="ECO:0007669"/>
    <property type="project" value="TreeGrafter"/>
</dbReference>
<dbReference type="GO" id="GO:0007156">
    <property type="term" value="P:homophilic cell adhesion via plasma membrane adhesion molecules"/>
    <property type="evidence" value="ECO:0007669"/>
    <property type="project" value="InterPro"/>
</dbReference>
<protein>
    <recommendedName>
        <fullName evidence="19">Cadherin domain-containing protein</fullName>
    </recommendedName>
</protein>
<dbReference type="InterPro" id="IPR002126">
    <property type="entry name" value="Cadherin-like_dom"/>
</dbReference>
<evidence type="ECO:0000256" key="14">
    <source>
        <dbReference type="PROSITE-ProRule" id="PRU00043"/>
    </source>
</evidence>
<dbReference type="PANTHER" id="PTHR24027">
    <property type="entry name" value="CADHERIN-23"/>
    <property type="match status" value="1"/>
</dbReference>
<comment type="caution">
    <text evidence="20">The sequence shown here is derived from an EMBL/GenBank/DDBJ whole genome shotgun (WGS) entry which is preliminary data.</text>
</comment>
<keyword evidence="4 15" id="KW-0812">Transmembrane</keyword>
<evidence type="ECO:0000256" key="10">
    <source>
        <dbReference type="ARBA" id="ARBA00022949"/>
    </source>
</evidence>
<keyword evidence="5" id="KW-0479">Metal-binding</keyword>
<evidence type="ECO:0000256" key="16">
    <source>
        <dbReference type="RuleBase" id="RU004358"/>
    </source>
</evidence>
<dbReference type="GO" id="GO:0005912">
    <property type="term" value="C:adherens junction"/>
    <property type="evidence" value="ECO:0007669"/>
    <property type="project" value="TreeGrafter"/>
</dbReference>
<evidence type="ECO:0000256" key="5">
    <source>
        <dbReference type="ARBA" id="ARBA00022723"/>
    </source>
</evidence>
<dbReference type="GO" id="GO:0034332">
    <property type="term" value="P:adherens junction organization"/>
    <property type="evidence" value="ECO:0007669"/>
    <property type="project" value="UniProtKB-ARBA"/>
</dbReference>
<dbReference type="InterPro" id="IPR014868">
    <property type="entry name" value="Cadherin_pro_dom"/>
</dbReference>
<name>A0A9Q1IEL0_SYNKA</name>
<dbReference type="GO" id="GO:0030010">
    <property type="term" value="P:establishment of cell polarity"/>
    <property type="evidence" value="ECO:0007669"/>
    <property type="project" value="UniProtKB-ARBA"/>
</dbReference>
<reference evidence="20" key="1">
    <citation type="journal article" date="2023" name="Science">
        <title>Genome structures resolve the early diversification of teleost fishes.</title>
        <authorList>
            <person name="Parey E."/>
            <person name="Louis A."/>
            <person name="Montfort J."/>
            <person name="Bouchez O."/>
            <person name="Roques C."/>
            <person name="Iampietro C."/>
            <person name="Lluch J."/>
            <person name="Castinel A."/>
            <person name="Donnadieu C."/>
            <person name="Desvignes T."/>
            <person name="Floi Bucao C."/>
            <person name="Jouanno E."/>
            <person name="Wen M."/>
            <person name="Mejri S."/>
            <person name="Dirks R."/>
            <person name="Jansen H."/>
            <person name="Henkel C."/>
            <person name="Chen W.J."/>
            <person name="Zahm M."/>
            <person name="Cabau C."/>
            <person name="Klopp C."/>
            <person name="Thompson A.W."/>
            <person name="Robinson-Rechavi M."/>
            <person name="Braasch I."/>
            <person name="Lecointre G."/>
            <person name="Bobe J."/>
            <person name="Postlethwait J.H."/>
            <person name="Berthelot C."/>
            <person name="Roest Crollius H."/>
            <person name="Guiguen Y."/>
        </authorList>
    </citation>
    <scope>NUCLEOTIDE SEQUENCE</scope>
    <source>
        <strain evidence="20">WJC10195</strain>
    </source>
</reference>
<dbReference type="SUPFAM" id="SSF49313">
    <property type="entry name" value="Cadherin-like"/>
    <property type="match status" value="6"/>
</dbReference>
<feature type="domain" description="Cadherin" evidence="19">
    <location>
        <begin position="561"/>
        <end position="664"/>
    </location>
</feature>
<dbReference type="GO" id="GO:0042074">
    <property type="term" value="P:cell migration involved in gastrulation"/>
    <property type="evidence" value="ECO:0007669"/>
    <property type="project" value="UniProtKB-ARBA"/>
</dbReference>
<dbReference type="Pfam" id="PF01049">
    <property type="entry name" value="CADH_Y-type_LIR"/>
    <property type="match status" value="1"/>
</dbReference>
<proteinExistence type="predicted"/>
<dbReference type="Gene3D" id="4.10.900.10">
    <property type="entry name" value="TCF3-CBD (Catenin binding domain)"/>
    <property type="match status" value="1"/>
</dbReference>
<evidence type="ECO:0000256" key="2">
    <source>
        <dbReference type="ARBA" id="ARBA00004568"/>
    </source>
</evidence>
<evidence type="ECO:0000256" key="12">
    <source>
        <dbReference type="ARBA" id="ARBA00023136"/>
    </source>
</evidence>
<dbReference type="FunFam" id="2.60.40.60:FF:000031">
    <property type="entry name" value="Cadherin 3"/>
    <property type="match status" value="1"/>
</dbReference>
<keyword evidence="12 17" id="KW-0472">Membrane</keyword>
<dbReference type="GO" id="GO:0001764">
    <property type="term" value="P:neuron migration"/>
    <property type="evidence" value="ECO:0007669"/>
    <property type="project" value="UniProtKB-ARBA"/>
</dbReference>
<evidence type="ECO:0000256" key="18">
    <source>
        <dbReference type="SAM" id="SignalP"/>
    </source>
</evidence>
<dbReference type="GO" id="GO:0005509">
    <property type="term" value="F:calcium ion binding"/>
    <property type="evidence" value="ECO:0007669"/>
    <property type="project" value="UniProtKB-UniRule"/>
</dbReference>
<dbReference type="GO" id="GO:0060027">
    <property type="term" value="P:convergent extension involved in gastrulation"/>
    <property type="evidence" value="ECO:0007669"/>
    <property type="project" value="UniProtKB-ARBA"/>
</dbReference>
<dbReference type="PROSITE" id="PS00232">
    <property type="entry name" value="CADHERIN_1"/>
    <property type="match status" value="2"/>
</dbReference>
<evidence type="ECO:0000256" key="1">
    <source>
        <dbReference type="ARBA" id="ARBA00004251"/>
    </source>
</evidence>
<evidence type="ECO:0000313" key="20">
    <source>
        <dbReference type="EMBL" id="KAJ8336812.1"/>
    </source>
</evidence>
<dbReference type="AlphaFoldDB" id="A0A9Q1IEL0"/>
<keyword evidence="9 15" id="KW-0130">Cell adhesion</keyword>
<feature type="transmembrane region" description="Helical" evidence="17">
    <location>
        <begin position="669"/>
        <end position="692"/>
    </location>
</feature>
<dbReference type="GO" id="GO:0045296">
    <property type="term" value="F:cadherin binding"/>
    <property type="evidence" value="ECO:0007669"/>
    <property type="project" value="TreeGrafter"/>
</dbReference>
<evidence type="ECO:0000259" key="19">
    <source>
        <dbReference type="PROSITE" id="PS50268"/>
    </source>
</evidence>
<dbReference type="SMART" id="SM01055">
    <property type="entry name" value="Cadherin_pro"/>
    <property type="match status" value="1"/>
</dbReference>
<feature type="signal peptide" evidence="18">
    <location>
        <begin position="1"/>
        <end position="22"/>
    </location>
</feature>
<evidence type="ECO:0000256" key="4">
    <source>
        <dbReference type="ARBA" id="ARBA00022692"/>
    </source>
</evidence>
<accession>A0A9Q1IEL0</accession>
<dbReference type="SMART" id="SM00112">
    <property type="entry name" value="CA"/>
    <property type="match status" value="4"/>
</dbReference>
<dbReference type="Pfam" id="PF00028">
    <property type="entry name" value="Cadherin"/>
    <property type="match status" value="4"/>
</dbReference>
<dbReference type="GO" id="GO:0016339">
    <property type="term" value="P:calcium-dependent cell-cell adhesion via plasma membrane cell adhesion molecules"/>
    <property type="evidence" value="ECO:0007669"/>
    <property type="project" value="TreeGrafter"/>
</dbReference>
<evidence type="ECO:0000256" key="13">
    <source>
        <dbReference type="ARBA" id="ARBA00023180"/>
    </source>
</evidence>
<dbReference type="FunFam" id="2.60.40.60:FF:000019">
    <property type="entry name" value="Cadherin 2"/>
    <property type="match status" value="1"/>
</dbReference>
<dbReference type="Pfam" id="PF08758">
    <property type="entry name" value="Cadherin_pro"/>
    <property type="match status" value="1"/>
</dbReference>
<evidence type="ECO:0000256" key="7">
    <source>
        <dbReference type="ARBA" id="ARBA00022737"/>
    </source>
</evidence>
<dbReference type="InterPro" id="IPR020894">
    <property type="entry name" value="Cadherin_CS"/>
</dbReference>